<dbReference type="AlphaFoldDB" id="H0R5B7"/>
<gene>
    <name evidence="1" type="ORF">GOEFS_109_00130</name>
</gene>
<dbReference type="EMBL" id="BAEH01000109">
    <property type="protein sequence ID" value="GAB20268.1"/>
    <property type="molecule type" value="Genomic_DNA"/>
</dbReference>
<dbReference type="eggNOG" id="ENOG50325EJ">
    <property type="taxonomic scope" value="Bacteria"/>
</dbReference>
<accession>H0R5B7</accession>
<reference evidence="1 2" key="1">
    <citation type="submission" date="2011-12" db="EMBL/GenBank/DDBJ databases">
        <title>Whole genome shotgun sequence of Gordonia effusa NBRC 100432.</title>
        <authorList>
            <person name="Yoshida I."/>
            <person name="Takarada H."/>
            <person name="Hosoyama A."/>
            <person name="Tsuchikane K."/>
            <person name="Katsumata H."/>
            <person name="Yamazaki S."/>
            <person name="Fujita N."/>
        </authorList>
    </citation>
    <scope>NUCLEOTIDE SEQUENCE [LARGE SCALE GENOMIC DNA]</scope>
    <source>
        <strain evidence="1 2">NBRC 100432</strain>
    </source>
</reference>
<keyword evidence="2" id="KW-1185">Reference proteome</keyword>
<dbReference type="RefSeq" id="WP_007319603.1">
    <property type="nucleotide sequence ID" value="NZ_BAEH01000109.1"/>
</dbReference>
<evidence type="ECO:0000313" key="2">
    <source>
        <dbReference type="Proteomes" id="UP000035034"/>
    </source>
</evidence>
<dbReference type="OrthoDB" id="9912013at2"/>
<sequence length="99" mass="10890">MHVEVIDTAARTYRCQHGVFTEPPTPLPSGPPPAVIAVSHWTGADPRIEHRQVDGEKYADLTHDGTVWTYKLSLAYTLDTEGAGYWQIPQGFDVGVLAD</sequence>
<organism evidence="1 2">
    <name type="scientific">Gordonia effusa NBRC 100432</name>
    <dbReference type="NCBI Taxonomy" id="1077974"/>
    <lineage>
        <taxon>Bacteria</taxon>
        <taxon>Bacillati</taxon>
        <taxon>Actinomycetota</taxon>
        <taxon>Actinomycetes</taxon>
        <taxon>Mycobacteriales</taxon>
        <taxon>Gordoniaceae</taxon>
        <taxon>Gordonia</taxon>
    </lineage>
</organism>
<name>H0R5B7_9ACTN</name>
<protein>
    <submittedName>
        <fullName evidence="1">Uncharacterized protein</fullName>
    </submittedName>
</protein>
<evidence type="ECO:0000313" key="1">
    <source>
        <dbReference type="EMBL" id="GAB20268.1"/>
    </source>
</evidence>
<dbReference type="Proteomes" id="UP000035034">
    <property type="component" value="Unassembled WGS sequence"/>
</dbReference>
<proteinExistence type="predicted"/>
<comment type="caution">
    <text evidence="1">The sequence shown here is derived from an EMBL/GenBank/DDBJ whole genome shotgun (WGS) entry which is preliminary data.</text>
</comment>